<reference evidence="1 2" key="1">
    <citation type="submission" date="2021-03" db="EMBL/GenBank/DDBJ databases">
        <title>Complete Genome Sequence Data of Xenorhabdus budapestensis strain C72, a Candidate Biological Control Agent, from China.</title>
        <authorList>
            <person name="LI B."/>
            <person name="WANG S."/>
            <person name="QIU D."/>
        </authorList>
    </citation>
    <scope>NUCLEOTIDE SEQUENCE [LARGE SCALE GENOMIC DNA]</scope>
    <source>
        <strain evidence="1 2">C-7-2</strain>
    </source>
</reference>
<evidence type="ECO:0000313" key="2">
    <source>
        <dbReference type="Proteomes" id="UP000665047"/>
    </source>
</evidence>
<organism evidence="1 2">
    <name type="scientific">Xenorhabdus budapestensis</name>
    <dbReference type="NCBI Taxonomy" id="290110"/>
    <lineage>
        <taxon>Bacteria</taxon>
        <taxon>Pseudomonadati</taxon>
        <taxon>Pseudomonadota</taxon>
        <taxon>Gammaproteobacteria</taxon>
        <taxon>Enterobacterales</taxon>
        <taxon>Morganellaceae</taxon>
        <taxon>Xenorhabdus</taxon>
    </lineage>
</organism>
<name>A0ABX7VGQ2_XENBU</name>
<accession>A0ABX7VGQ2</accession>
<evidence type="ECO:0000313" key="1">
    <source>
        <dbReference type="EMBL" id="QTL38782.1"/>
    </source>
</evidence>
<gene>
    <name evidence="1" type="ORF">HGO23_12950</name>
</gene>
<dbReference type="EMBL" id="CP072455">
    <property type="protein sequence ID" value="QTL38782.1"/>
    <property type="molecule type" value="Genomic_DNA"/>
</dbReference>
<protein>
    <submittedName>
        <fullName evidence="1">DUF5448 family protein</fullName>
    </submittedName>
</protein>
<dbReference type="Proteomes" id="UP000665047">
    <property type="component" value="Chromosome"/>
</dbReference>
<sequence length="116" mass="13950">MRDINVEKLNDHEIQDLKRQIEKELSSREKGKKIPTYYVNSVIHSTEYFIRIENAMKRVTEFQTDIDEWLKEEPENIERVNRCAGVCIIKFAVSEMTEAHFNILKGRCYFDDERYE</sequence>
<dbReference type="RefSeq" id="WP_209026912.1">
    <property type="nucleotide sequence ID" value="NZ_CP072455.1"/>
</dbReference>
<dbReference type="InterPro" id="IPR020379">
    <property type="entry name" value="DUF5448"/>
</dbReference>
<dbReference type="Pfam" id="PF17526">
    <property type="entry name" value="DUF5448"/>
    <property type="match status" value="1"/>
</dbReference>
<proteinExistence type="predicted"/>
<keyword evidence="2" id="KW-1185">Reference proteome</keyword>